<evidence type="ECO:0008006" key="3">
    <source>
        <dbReference type="Google" id="ProtNLM"/>
    </source>
</evidence>
<keyword evidence="2" id="KW-1185">Reference proteome</keyword>
<reference evidence="1 2" key="1">
    <citation type="submission" date="2020-10" db="EMBL/GenBank/DDBJ databases">
        <title>Sequencing the genomes of 1000 actinobacteria strains.</title>
        <authorList>
            <person name="Klenk H.-P."/>
        </authorList>
    </citation>
    <scope>NUCLEOTIDE SEQUENCE [LARGE SCALE GENOMIC DNA]</scope>
    <source>
        <strain evidence="1 2">DSM 43748</strain>
    </source>
</reference>
<evidence type="ECO:0000313" key="2">
    <source>
        <dbReference type="Proteomes" id="UP000661607"/>
    </source>
</evidence>
<name>A0ABR9KIU9_9ACTN</name>
<gene>
    <name evidence="1" type="ORF">H4W81_004733</name>
</gene>
<sequence>MLVVFAFALLVLAAAIVVLFAMFGELASRVRDPASAHQRDSRVEPLEDLQVGRALEVWPNGMPHSDDATLLVLSTSCESCRDVATQLSSDPGHSDWEGVGLVISTAGRQTGENFIADFHLEGFPHFVDEGGDWSREELGVQQSPTAVVVRSGLLDSAYVFNDVSSLRSTLQQQKEVV</sequence>
<protein>
    <recommendedName>
        <fullName evidence="3">Thioredoxin domain-containing protein</fullName>
    </recommendedName>
</protein>
<dbReference type="EMBL" id="JADBEF010000001">
    <property type="protein sequence ID" value="MBE1561954.1"/>
    <property type="molecule type" value="Genomic_DNA"/>
</dbReference>
<comment type="caution">
    <text evidence="1">The sequence shown here is derived from an EMBL/GenBank/DDBJ whole genome shotgun (WGS) entry which is preliminary data.</text>
</comment>
<dbReference type="Proteomes" id="UP000661607">
    <property type="component" value="Unassembled WGS sequence"/>
</dbReference>
<evidence type="ECO:0000313" key="1">
    <source>
        <dbReference type="EMBL" id="MBE1561954.1"/>
    </source>
</evidence>
<organism evidence="1 2">
    <name type="scientific">Nonomuraea africana</name>
    <dbReference type="NCBI Taxonomy" id="46171"/>
    <lineage>
        <taxon>Bacteria</taxon>
        <taxon>Bacillati</taxon>
        <taxon>Actinomycetota</taxon>
        <taxon>Actinomycetes</taxon>
        <taxon>Streptosporangiales</taxon>
        <taxon>Streptosporangiaceae</taxon>
        <taxon>Nonomuraea</taxon>
    </lineage>
</organism>
<dbReference type="RefSeq" id="WP_192776786.1">
    <property type="nucleotide sequence ID" value="NZ_BAAASY010000030.1"/>
</dbReference>
<proteinExistence type="predicted"/>
<accession>A0ABR9KIU9</accession>